<dbReference type="EMBL" id="KZ989483">
    <property type="protein sequence ID" value="RKP26212.1"/>
    <property type="molecule type" value="Genomic_DNA"/>
</dbReference>
<gene>
    <name evidence="2" type="ORF">SYNPS1DRAFT_28084</name>
</gene>
<name>A0A4P9Z2L8_9FUNG</name>
<dbReference type="AlphaFoldDB" id="A0A4P9Z2L8"/>
<organism evidence="2 3">
    <name type="scientific">Syncephalis pseudoplumigaleata</name>
    <dbReference type="NCBI Taxonomy" id="1712513"/>
    <lineage>
        <taxon>Eukaryota</taxon>
        <taxon>Fungi</taxon>
        <taxon>Fungi incertae sedis</taxon>
        <taxon>Zoopagomycota</taxon>
        <taxon>Zoopagomycotina</taxon>
        <taxon>Zoopagomycetes</taxon>
        <taxon>Zoopagales</taxon>
        <taxon>Piptocephalidaceae</taxon>
        <taxon>Syncephalis</taxon>
    </lineage>
</organism>
<evidence type="ECO:0000313" key="2">
    <source>
        <dbReference type="EMBL" id="RKP26212.1"/>
    </source>
</evidence>
<sequence>MAESSDSFDVFAEVARDRDWSLQDEGARELKRTSGVITPDAKELCTKKYNAYRPEDYSSDEDPAERRSRRRQVLSASASAPPATDTAKMEAVHAIDAQPTTVVDTTTVTTHTHTQSSSSNTATLTAHDIMAPVAISVYDSQRISLASTTAASMAITAAIDNNQRQQHDDDDDADETASCTSSAPTEIVDYEETGAVVSSSPPTASTLERVRHVADTIAAALRPKLYPVFHVRDFAYPEDDPRHKGIYPRPVSAYRSVTNLFSYGDNDSEDGPRTSDASAASSSSTADGGCSTATTTTGDSHKDEYTGPAKAIHDFYAEDPKDVLFRAGEECWIDRQLSQGVLLTFKNGQRCHVRESYLEFTNHE</sequence>
<feature type="compositionally biased region" description="Low complexity" evidence="1">
    <location>
        <begin position="274"/>
        <end position="298"/>
    </location>
</feature>
<protein>
    <submittedName>
        <fullName evidence="2">Uncharacterized protein</fullName>
    </submittedName>
</protein>
<feature type="region of interest" description="Disordered" evidence="1">
    <location>
        <begin position="263"/>
        <end position="305"/>
    </location>
</feature>
<reference evidence="3" key="1">
    <citation type="journal article" date="2018" name="Nat. Microbiol.">
        <title>Leveraging single-cell genomics to expand the fungal tree of life.</title>
        <authorList>
            <person name="Ahrendt S.R."/>
            <person name="Quandt C.A."/>
            <person name="Ciobanu D."/>
            <person name="Clum A."/>
            <person name="Salamov A."/>
            <person name="Andreopoulos B."/>
            <person name="Cheng J.F."/>
            <person name="Woyke T."/>
            <person name="Pelin A."/>
            <person name="Henrissat B."/>
            <person name="Reynolds N.K."/>
            <person name="Benny G.L."/>
            <person name="Smith M.E."/>
            <person name="James T.Y."/>
            <person name="Grigoriev I.V."/>
        </authorList>
    </citation>
    <scope>NUCLEOTIDE SEQUENCE [LARGE SCALE GENOMIC DNA]</scope>
    <source>
        <strain evidence="3">Benny S71-1</strain>
    </source>
</reference>
<evidence type="ECO:0000313" key="3">
    <source>
        <dbReference type="Proteomes" id="UP000278143"/>
    </source>
</evidence>
<feature type="region of interest" description="Disordered" evidence="1">
    <location>
        <begin position="48"/>
        <end position="88"/>
    </location>
</feature>
<dbReference type="Proteomes" id="UP000278143">
    <property type="component" value="Unassembled WGS sequence"/>
</dbReference>
<keyword evidence="3" id="KW-1185">Reference proteome</keyword>
<evidence type="ECO:0000256" key="1">
    <source>
        <dbReference type="SAM" id="MobiDB-lite"/>
    </source>
</evidence>
<dbReference type="OrthoDB" id="19092at2759"/>
<feature type="region of interest" description="Disordered" evidence="1">
    <location>
        <begin position="163"/>
        <end position="186"/>
    </location>
</feature>
<proteinExistence type="predicted"/>
<accession>A0A4P9Z2L8</accession>